<dbReference type="OrthoDB" id="1668230at2759"/>
<reference evidence="1 2" key="1">
    <citation type="submission" date="2018-02" db="EMBL/GenBank/DDBJ databases">
        <title>The genomes of Aspergillus section Nigri reveals drivers in fungal speciation.</title>
        <authorList>
            <consortium name="DOE Joint Genome Institute"/>
            <person name="Vesth T.C."/>
            <person name="Nybo J."/>
            <person name="Theobald S."/>
            <person name="Brandl J."/>
            <person name="Frisvad J.C."/>
            <person name="Nielsen K.F."/>
            <person name="Lyhne E.K."/>
            <person name="Kogle M.E."/>
            <person name="Kuo A."/>
            <person name="Riley R."/>
            <person name="Clum A."/>
            <person name="Nolan M."/>
            <person name="Lipzen A."/>
            <person name="Salamov A."/>
            <person name="Henrissat B."/>
            <person name="Wiebenga A."/>
            <person name="De vries R.P."/>
            <person name="Grigoriev I.V."/>
            <person name="Mortensen U.H."/>
            <person name="Andersen M.R."/>
            <person name="Baker S.E."/>
        </authorList>
    </citation>
    <scope>NUCLEOTIDE SEQUENCE [LARGE SCALE GENOMIC DNA]</scope>
    <source>
        <strain evidence="1 2">CBS 707.79</strain>
    </source>
</reference>
<dbReference type="EMBL" id="KZ825954">
    <property type="protein sequence ID" value="PYH91179.1"/>
    <property type="molecule type" value="Genomic_DNA"/>
</dbReference>
<sequence length="67" mass="7349">FAITIRNQPDLDIIGVGGEGLVYGINSQIVLKASKLYTAPSDPASPREQWIYASKTLFHATLAMDER</sequence>
<accession>A0A319D250</accession>
<dbReference type="Proteomes" id="UP000247810">
    <property type="component" value="Unassembled WGS sequence"/>
</dbReference>
<proteinExistence type="predicted"/>
<dbReference type="AlphaFoldDB" id="A0A319D250"/>
<name>A0A319D250_9EURO</name>
<feature type="non-terminal residue" evidence="1">
    <location>
        <position position="67"/>
    </location>
</feature>
<organism evidence="1 2">
    <name type="scientific">Aspergillus ellipticus CBS 707.79</name>
    <dbReference type="NCBI Taxonomy" id="1448320"/>
    <lineage>
        <taxon>Eukaryota</taxon>
        <taxon>Fungi</taxon>
        <taxon>Dikarya</taxon>
        <taxon>Ascomycota</taxon>
        <taxon>Pezizomycotina</taxon>
        <taxon>Eurotiomycetes</taxon>
        <taxon>Eurotiomycetidae</taxon>
        <taxon>Eurotiales</taxon>
        <taxon>Aspergillaceae</taxon>
        <taxon>Aspergillus</taxon>
        <taxon>Aspergillus subgen. Circumdati</taxon>
    </lineage>
</organism>
<dbReference type="VEuPathDB" id="FungiDB:BO71DRAFT_287513"/>
<dbReference type="STRING" id="1448320.A0A319D250"/>
<gene>
    <name evidence="1" type="ORF">BO71DRAFT_287513</name>
</gene>
<evidence type="ECO:0000313" key="2">
    <source>
        <dbReference type="Proteomes" id="UP000247810"/>
    </source>
</evidence>
<keyword evidence="2" id="KW-1185">Reference proteome</keyword>
<feature type="non-terminal residue" evidence="1">
    <location>
        <position position="1"/>
    </location>
</feature>
<evidence type="ECO:0000313" key="1">
    <source>
        <dbReference type="EMBL" id="PYH91179.1"/>
    </source>
</evidence>
<protein>
    <submittedName>
        <fullName evidence="1">Uncharacterized protein</fullName>
    </submittedName>
</protein>